<dbReference type="KEGG" id="cps:CPS_0271"/>
<evidence type="ECO:0000313" key="1">
    <source>
        <dbReference type="EMBL" id="AAZ28079.1"/>
    </source>
</evidence>
<evidence type="ECO:0000313" key="2">
    <source>
        <dbReference type="Proteomes" id="UP000000547"/>
    </source>
</evidence>
<dbReference type="AlphaFoldDB" id="Q48A75"/>
<gene>
    <name evidence="1" type="ordered locus">CPS_0271</name>
</gene>
<dbReference type="HOGENOM" id="CLU_2859987_0_0_6"/>
<dbReference type="STRING" id="167879.CPS_0271"/>
<proteinExistence type="predicted"/>
<protein>
    <submittedName>
        <fullName evidence="1">Uncharacterized protein</fullName>
    </submittedName>
</protein>
<sequence length="64" mass="6975">MAVMAKLGSAVSATKALAEVIIINKTQEISNAFSVKMFFIMSIPYRSTYNSGKIITQARSTICQ</sequence>
<dbReference type="EMBL" id="CP000083">
    <property type="protein sequence ID" value="AAZ28079.1"/>
    <property type="molecule type" value="Genomic_DNA"/>
</dbReference>
<accession>Q48A75</accession>
<name>Q48A75_COLP3</name>
<dbReference type="Proteomes" id="UP000000547">
    <property type="component" value="Chromosome"/>
</dbReference>
<reference evidence="1" key="1">
    <citation type="journal article" date="2005" name="Proc. Natl. Acad. Sci. U.S.A.">
        <title>The psychrophilic lifestyle as revealed by the genome sequence of Colwellia psychrerythraea 34H through genomic and proteomic analyses.</title>
        <authorList>
            <person name="Methe B.A."/>
            <person name="Nelson K.E."/>
            <person name="Deming J.W."/>
            <person name="Momen B."/>
            <person name="Melamud E."/>
            <person name="Zhang X."/>
            <person name="Moult J."/>
            <person name="Madupu R."/>
            <person name="Nelson W.C."/>
            <person name="Dodson R.J."/>
            <person name="Brinkac L.M."/>
            <person name="Daugherty S.C."/>
            <person name="Durkin A.S."/>
            <person name="DeBoy R.T."/>
            <person name="Kolonay J.F."/>
            <person name="Sullivan S.A."/>
            <person name="Zhou L."/>
            <person name="Davidsen T.M."/>
            <person name="Wu M."/>
            <person name="Huston A.L."/>
            <person name="Lewis M."/>
            <person name="Weaver B."/>
            <person name="Weidman J.F."/>
            <person name="Khouri H."/>
            <person name="Utterback T.R."/>
            <person name="Feldblyum T.V."/>
            <person name="Fraser C.M."/>
        </authorList>
    </citation>
    <scope>NUCLEOTIDE SEQUENCE [LARGE SCALE GENOMIC DNA]</scope>
    <source>
        <strain evidence="1">34H</strain>
    </source>
</reference>
<organism evidence="1 2">
    <name type="scientific">Colwellia psychrerythraea (strain 34H / ATCC BAA-681)</name>
    <name type="common">Vibrio psychroerythus</name>
    <dbReference type="NCBI Taxonomy" id="167879"/>
    <lineage>
        <taxon>Bacteria</taxon>
        <taxon>Pseudomonadati</taxon>
        <taxon>Pseudomonadota</taxon>
        <taxon>Gammaproteobacteria</taxon>
        <taxon>Alteromonadales</taxon>
        <taxon>Colwelliaceae</taxon>
        <taxon>Colwellia</taxon>
    </lineage>
</organism>